<reference evidence="2" key="1">
    <citation type="submission" date="2020-02" db="EMBL/GenBank/DDBJ databases">
        <authorList>
            <person name="Meier V. D."/>
        </authorList>
    </citation>
    <scope>NUCLEOTIDE SEQUENCE</scope>
    <source>
        <strain evidence="2">AVDCRST_MAG01</strain>
    </source>
</reference>
<sequence length="65" mass="7313">CARRRSSATLRRRRSGASGRVPKPIWRRSGPGWSSSRRWVGVCGCTRSLPLPRAVGRRKARALRV</sequence>
<evidence type="ECO:0000313" key="2">
    <source>
        <dbReference type="EMBL" id="CAA9422749.1"/>
    </source>
</evidence>
<name>A0A6J4PSI4_9ACTN</name>
<feature type="compositionally biased region" description="Basic residues" evidence="1">
    <location>
        <begin position="1"/>
        <end position="15"/>
    </location>
</feature>
<dbReference type="EMBL" id="CADCUW010000329">
    <property type="protein sequence ID" value="CAA9422749.1"/>
    <property type="molecule type" value="Genomic_DNA"/>
</dbReference>
<dbReference type="AlphaFoldDB" id="A0A6J4PSI4"/>
<feature type="region of interest" description="Disordered" evidence="1">
    <location>
        <begin position="1"/>
        <end position="34"/>
    </location>
</feature>
<protein>
    <submittedName>
        <fullName evidence="2">Uncharacterized protein</fullName>
    </submittedName>
</protein>
<accession>A0A6J4PSI4</accession>
<feature type="non-terminal residue" evidence="2">
    <location>
        <position position="1"/>
    </location>
</feature>
<feature type="non-terminal residue" evidence="2">
    <location>
        <position position="65"/>
    </location>
</feature>
<proteinExistence type="predicted"/>
<evidence type="ECO:0000256" key="1">
    <source>
        <dbReference type="SAM" id="MobiDB-lite"/>
    </source>
</evidence>
<gene>
    <name evidence="2" type="ORF">AVDCRST_MAG01-01-2395</name>
</gene>
<organism evidence="2">
    <name type="scientific">uncultured Rubrobacteraceae bacterium</name>
    <dbReference type="NCBI Taxonomy" id="349277"/>
    <lineage>
        <taxon>Bacteria</taxon>
        <taxon>Bacillati</taxon>
        <taxon>Actinomycetota</taxon>
        <taxon>Rubrobacteria</taxon>
        <taxon>Rubrobacterales</taxon>
        <taxon>Rubrobacteraceae</taxon>
        <taxon>environmental samples</taxon>
    </lineage>
</organism>